<comment type="caution">
    <text evidence="2">The sequence shown here is derived from an EMBL/GenBank/DDBJ whole genome shotgun (WGS) entry which is preliminary data.</text>
</comment>
<accession>A0A8B5XXF7</accession>
<dbReference type="AlphaFoldDB" id="A0A8B5XXF7"/>
<evidence type="ECO:0000256" key="1">
    <source>
        <dbReference type="SAM" id="SignalP"/>
    </source>
</evidence>
<reference evidence="2 3" key="1">
    <citation type="submission" date="2019-07" db="EMBL/GenBank/DDBJ databases">
        <title>Genome assembly of Bacillus simplex strain GGC-P6A.</title>
        <authorList>
            <person name="Jennings M.E."/>
            <person name="Barton H.A."/>
        </authorList>
    </citation>
    <scope>NUCLEOTIDE SEQUENCE [LARGE SCALE GENOMIC DNA]</scope>
    <source>
        <strain evidence="2 3">GGC-P6A</strain>
    </source>
</reference>
<dbReference type="Proteomes" id="UP000317770">
    <property type="component" value="Unassembled WGS sequence"/>
</dbReference>
<evidence type="ECO:0000313" key="3">
    <source>
        <dbReference type="Proteomes" id="UP000317770"/>
    </source>
</evidence>
<organism evidence="2 3">
    <name type="scientific">Peribacillus simplex</name>
    <dbReference type="NCBI Taxonomy" id="1478"/>
    <lineage>
        <taxon>Bacteria</taxon>
        <taxon>Bacillati</taxon>
        <taxon>Bacillota</taxon>
        <taxon>Bacilli</taxon>
        <taxon>Bacillales</taxon>
        <taxon>Bacillaceae</taxon>
        <taxon>Peribacillus</taxon>
    </lineage>
</organism>
<feature type="signal peptide" evidence="1">
    <location>
        <begin position="1"/>
        <end position="27"/>
    </location>
</feature>
<dbReference type="InterPro" id="IPR020208">
    <property type="entry name" value="DUF2712"/>
</dbReference>
<keyword evidence="1" id="KW-0732">Signal</keyword>
<dbReference type="Pfam" id="PF10916">
    <property type="entry name" value="DUF2712"/>
    <property type="match status" value="1"/>
</dbReference>
<sequence>MIKKGRVIALGAILACSIGLGTLSVEAGNDNTSYSFTIKKEQANSYTGTEYRQTTTERNTWKVRMYKSTEGTNTLTTYWLEKSNGTNVSPTVDVKAGSGGSNSGRNYYIKGNSGANAANVRLTAENNNLSSSSYSVNGYWDEETGRILPSQYNTYYTTEYNK</sequence>
<feature type="chain" id="PRO_5032624403" evidence="1">
    <location>
        <begin position="28"/>
        <end position="162"/>
    </location>
</feature>
<evidence type="ECO:0000313" key="2">
    <source>
        <dbReference type="EMBL" id="TVX79672.1"/>
    </source>
</evidence>
<proteinExistence type="predicted"/>
<gene>
    <name evidence="2" type="ORF">FQP34_15975</name>
</gene>
<protein>
    <submittedName>
        <fullName evidence="2">DUF2712 domain-containing protein</fullName>
    </submittedName>
</protein>
<name>A0A8B5XXF7_9BACI</name>
<dbReference type="EMBL" id="VNKI01000007">
    <property type="protein sequence ID" value="TVX79672.1"/>
    <property type="molecule type" value="Genomic_DNA"/>
</dbReference>